<comment type="caution">
    <text evidence="3">The sequence shown here is derived from an EMBL/GenBank/DDBJ whole genome shotgun (WGS) entry which is preliminary data.</text>
</comment>
<dbReference type="GO" id="GO:0016114">
    <property type="term" value="P:terpenoid biosynthetic process"/>
    <property type="evidence" value="ECO:0007669"/>
    <property type="project" value="InterPro"/>
</dbReference>
<sequence>MESTANAIEMIGGKGSSPSSWMQVMEKGQKKTSVNTVTFNQYERHGNRLEEVKESARKLLASTKDPHEQLDLIDTLQRLGVAYHFENEIKHILAQLVDPNIADDLRTVALQFRLLRQNGIFISTDGILAP</sequence>
<dbReference type="PANTHER" id="PTHR31225">
    <property type="entry name" value="OS04G0344100 PROTEIN-RELATED"/>
    <property type="match status" value="1"/>
</dbReference>
<dbReference type="InterPro" id="IPR050148">
    <property type="entry name" value="Terpene_synthase-like"/>
</dbReference>
<dbReference type="SUPFAM" id="SSF48239">
    <property type="entry name" value="Terpenoid cyclases/Protein prenyltransferases"/>
    <property type="match status" value="1"/>
</dbReference>
<feature type="region of interest" description="Disordered" evidence="1">
    <location>
        <begin position="1"/>
        <end position="20"/>
    </location>
</feature>
<dbReference type="GO" id="GO:0010333">
    <property type="term" value="F:terpene synthase activity"/>
    <property type="evidence" value="ECO:0007669"/>
    <property type="project" value="InterPro"/>
</dbReference>
<dbReference type="EMBL" id="AWUE01019685">
    <property type="protein sequence ID" value="OMO72195.1"/>
    <property type="molecule type" value="Genomic_DNA"/>
</dbReference>
<feature type="domain" description="Terpene synthase N-terminal" evidence="2">
    <location>
        <begin position="21"/>
        <end position="125"/>
    </location>
</feature>
<dbReference type="PANTHER" id="PTHR31225:SF218">
    <property type="entry name" value="GERANIOL SYNTHASE, CHLOROPLASTIC-LIKE"/>
    <property type="match status" value="1"/>
</dbReference>
<dbReference type="AlphaFoldDB" id="A0A1R3HP99"/>
<reference evidence="4" key="1">
    <citation type="submission" date="2013-09" db="EMBL/GenBank/DDBJ databases">
        <title>Corchorus olitorius genome sequencing.</title>
        <authorList>
            <person name="Alam M."/>
            <person name="Haque M.S."/>
            <person name="Islam M.S."/>
            <person name="Emdad E.M."/>
            <person name="Islam M.M."/>
            <person name="Ahmed B."/>
            <person name="Halim A."/>
            <person name="Hossen Q.M.M."/>
            <person name="Hossain M.Z."/>
            <person name="Ahmed R."/>
            <person name="Khan M.M."/>
            <person name="Islam R."/>
            <person name="Rashid M.M."/>
            <person name="Khan S.A."/>
            <person name="Rahman M.S."/>
            <person name="Alam M."/>
            <person name="Yahiya A.S."/>
            <person name="Khan M.S."/>
            <person name="Azam M.S."/>
            <person name="Haque T."/>
            <person name="Lashkar M.Z.H."/>
            <person name="Akhand A.I."/>
            <person name="Morshed G."/>
            <person name="Roy S."/>
            <person name="Uddin K.S."/>
            <person name="Rabeya T."/>
            <person name="Hossain A.S."/>
            <person name="Chowdhury A."/>
            <person name="Snigdha A.R."/>
            <person name="Mortoza M.S."/>
            <person name="Matin S.A."/>
            <person name="Hoque S.M.E."/>
            <person name="Islam M.K."/>
            <person name="Roy D.K."/>
            <person name="Haider R."/>
            <person name="Moosa M.M."/>
            <person name="Elias S.M."/>
            <person name="Hasan A.M."/>
            <person name="Jahan S."/>
            <person name="Shafiuddin M."/>
            <person name="Mahmood N."/>
            <person name="Shommy N.S."/>
        </authorList>
    </citation>
    <scope>NUCLEOTIDE SEQUENCE [LARGE SCALE GENOMIC DNA]</scope>
    <source>
        <strain evidence="4">cv. O-4</strain>
    </source>
</reference>
<evidence type="ECO:0000259" key="2">
    <source>
        <dbReference type="Pfam" id="PF01397"/>
    </source>
</evidence>
<dbReference type="InterPro" id="IPR036965">
    <property type="entry name" value="Terpene_synth_N_sf"/>
</dbReference>
<evidence type="ECO:0000256" key="1">
    <source>
        <dbReference type="SAM" id="MobiDB-lite"/>
    </source>
</evidence>
<dbReference type="OrthoDB" id="1877784at2759"/>
<dbReference type="STRING" id="93759.A0A1R3HP99"/>
<dbReference type="Pfam" id="PF01397">
    <property type="entry name" value="Terpene_synth"/>
    <property type="match status" value="1"/>
</dbReference>
<protein>
    <recommendedName>
        <fullName evidence="2">Terpene synthase N-terminal domain-containing protein</fullName>
    </recommendedName>
</protein>
<keyword evidence="4" id="KW-1185">Reference proteome</keyword>
<proteinExistence type="predicted"/>
<dbReference type="Proteomes" id="UP000187203">
    <property type="component" value="Unassembled WGS sequence"/>
</dbReference>
<evidence type="ECO:0000313" key="3">
    <source>
        <dbReference type="EMBL" id="OMO72195.1"/>
    </source>
</evidence>
<evidence type="ECO:0000313" key="4">
    <source>
        <dbReference type="Proteomes" id="UP000187203"/>
    </source>
</evidence>
<dbReference type="InterPro" id="IPR008930">
    <property type="entry name" value="Terpenoid_cyclase/PrenylTrfase"/>
</dbReference>
<accession>A0A1R3HP99</accession>
<dbReference type="Gene3D" id="1.50.10.130">
    <property type="entry name" value="Terpene synthase, N-terminal domain"/>
    <property type="match status" value="1"/>
</dbReference>
<name>A0A1R3HP99_9ROSI</name>
<organism evidence="3 4">
    <name type="scientific">Corchorus olitorius</name>
    <dbReference type="NCBI Taxonomy" id="93759"/>
    <lineage>
        <taxon>Eukaryota</taxon>
        <taxon>Viridiplantae</taxon>
        <taxon>Streptophyta</taxon>
        <taxon>Embryophyta</taxon>
        <taxon>Tracheophyta</taxon>
        <taxon>Spermatophyta</taxon>
        <taxon>Magnoliopsida</taxon>
        <taxon>eudicotyledons</taxon>
        <taxon>Gunneridae</taxon>
        <taxon>Pentapetalae</taxon>
        <taxon>rosids</taxon>
        <taxon>malvids</taxon>
        <taxon>Malvales</taxon>
        <taxon>Malvaceae</taxon>
        <taxon>Grewioideae</taxon>
        <taxon>Apeibeae</taxon>
        <taxon>Corchorus</taxon>
    </lineage>
</organism>
<dbReference type="InterPro" id="IPR001906">
    <property type="entry name" value="Terpene_synth_N"/>
</dbReference>
<gene>
    <name evidence="3" type="ORF">COLO4_27754</name>
</gene>